<keyword evidence="4" id="KW-1185">Reference proteome</keyword>
<dbReference type="Pfam" id="PF11796">
    <property type="entry name" value="DUF3323"/>
    <property type="match status" value="1"/>
</dbReference>
<dbReference type="RefSeq" id="WP_311512586.1">
    <property type="nucleotide sequence ID" value="NZ_JAVREP010000010.1"/>
</dbReference>
<name>A0ABU2MDI9_9ACTN</name>
<proteinExistence type="predicted"/>
<organism evidence="3 4">
    <name type="scientific">Nocardiopsis lambiniae</name>
    <dbReference type="NCBI Taxonomy" id="3075539"/>
    <lineage>
        <taxon>Bacteria</taxon>
        <taxon>Bacillati</taxon>
        <taxon>Actinomycetota</taxon>
        <taxon>Actinomycetes</taxon>
        <taxon>Streptosporangiales</taxon>
        <taxon>Nocardiopsidaceae</taxon>
        <taxon>Nocardiopsis</taxon>
    </lineage>
</organism>
<comment type="caution">
    <text evidence="3">The sequence shown here is derived from an EMBL/GenBank/DDBJ whole genome shotgun (WGS) entry which is preliminary data.</text>
</comment>
<dbReference type="InterPro" id="IPR013495">
    <property type="entry name" value="CHP02679"/>
</dbReference>
<dbReference type="InterPro" id="IPR024466">
    <property type="entry name" value="CHP02679_N"/>
</dbReference>
<gene>
    <name evidence="3" type="ORF">RM479_16390</name>
</gene>
<dbReference type="InterPro" id="IPR024465">
    <property type="entry name" value="DUF2399"/>
</dbReference>
<evidence type="ECO:0000313" key="3">
    <source>
        <dbReference type="EMBL" id="MDT0329991.1"/>
    </source>
</evidence>
<reference evidence="4" key="1">
    <citation type="submission" date="2023-07" db="EMBL/GenBank/DDBJ databases">
        <title>30 novel species of actinomycetes from the DSMZ collection.</title>
        <authorList>
            <person name="Nouioui I."/>
        </authorList>
    </citation>
    <scope>NUCLEOTIDE SEQUENCE [LARGE SCALE GENOMIC DNA]</scope>
    <source>
        <strain evidence="4">DSM 44743</strain>
    </source>
</reference>
<accession>A0ABU2MDI9</accession>
<evidence type="ECO:0000313" key="4">
    <source>
        <dbReference type="Proteomes" id="UP001183390"/>
    </source>
</evidence>
<evidence type="ECO:0000259" key="1">
    <source>
        <dbReference type="Pfam" id="PF09664"/>
    </source>
</evidence>
<dbReference type="NCBIfam" id="TIGR02679">
    <property type="entry name" value="TIGR02679 family protein"/>
    <property type="match status" value="1"/>
</dbReference>
<evidence type="ECO:0000259" key="2">
    <source>
        <dbReference type="Pfam" id="PF11796"/>
    </source>
</evidence>
<feature type="domain" description="Conserved hypothetical protein CHP02679 N terminus" evidence="2">
    <location>
        <begin position="35"/>
        <end position="235"/>
    </location>
</feature>
<protein>
    <submittedName>
        <fullName evidence="3">TIGR02679 family protein</fullName>
    </submittedName>
</protein>
<feature type="domain" description="DUF2399" evidence="1">
    <location>
        <begin position="271"/>
        <end position="410"/>
    </location>
</feature>
<dbReference type="EMBL" id="JAVREP010000010">
    <property type="protein sequence ID" value="MDT0329991.1"/>
    <property type="molecule type" value="Genomic_DNA"/>
</dbReference>
<dbReference type="Pfam" id="PF09664">
    <property type="entry name" value="DUF2399"/>
    <property type="match status" value="1"/>
</dbReference>
<sequence>MNVAGKVPGHLGEDALLPLWRALHERLSSGRAVRSVTVRGLDPASQEAVADLLGLSSYPGPVVRVRLDRVEEALAPSGADVRSVVEAVVGPIGDRAAHRERVAGERERLWSWLSRHPVVVAQPALSHWVDRVRADGVPGGGPEVFRVRLEHALRVVAALPAEDGRPLPALAAEVVGDPHALDGGRPLAHLVLKALAALRDLPVPGNAHDRRALWGAFGVDCDVHSSSVLTLGLRPEGDGPLAATLRVWADAGRAAVVTLDQLSMDRSSTDAHPSWSAPVVHVVENPSVLAVAQRGLGSACPPLVCTAGWPSGAAVALLRSLSRSGAELRYHGDFDGEGLRIAAHVMAGTGARPWRMGVGDYLAAAAGTAGAPHPGRVTAAPWDPGLADALSSRGVAVHEEQVAEVLVADLRAVSARGAGGAGRSR</sequence>
<dbReference type="Proteomes" id="UP001183390">
    <property type="component" value="Unassembled WGS sequence"/>
</dbReference>